<dbReference type="STRING" id="37653.A0A0L8FK16"/>
<feature type="coiled-coil region" evidence="1">
    <location>
        <begin position="19"/>
        <end position="46"/>
    </location>
</feature>
<dbReference type="AlphaFoldDB" id="A0A0L8FK16"/>
<dbReference type="KEGG" id="obi:106882853"/>
<evidence type="ECO:0008006" key="4">
    <source>
        <dbReference type="Google" id="ProtNLM"/>
    </source>
</evidence>
<gene>
    <name evidence="3" type="ORF">OCBIM_22016831mg</name>
</gene>
<accession>A0A0L8FK16</accession>
<dbReference type="PANTHER" id="PTHR15054">
    <property type="entry name" value="HISTIDINE-RICH CALCIUM-BINDING PROTEIN-RELATED"/>
    <property type="match status" value="1"/>
</dbReference>
<sequence length="145" mass="16416">MLSRNLLAGFLFLVCLLNLIKAEADVKEQSSEAKDTEEKVQVDEEKIEYARGSVCGYCEYCKFCTLCDKDCPCSVSPQKPNCEMCKYCKYCYLCSAVCDTFCKPGGYVDKVSAAIISALPFHDTKEINKDIHSMKKWIDKTKEEL</sequence>
<dbReference type="EMBL" id="KQ430050">
    <property type="protein sequence ID" value="KOF64759.1"/>
    <property type="molecule type" value="Genomic_DNA"/>
</dbReference>
<dbReference type="InterPro" id="IPR017900">
    <property type="entry name" value="4Fe4S_Fe_S_CS"/>
</dbReference>
<dbReference type="GO" id="GO:0005509">
    <property type="term" value="F:calcium ion binding"/>
    <property type="evidence" value="ECO:0007669"/>
    <property type="project" value="InterPro"/>
</dbReference>
<proteinExistence type="predicted"/>
<dbReference type="PROSITE" id="PS00198">
    <property type="entry name" value="4FE4S_FER_1"/>
    <property type="match status" value="1"/>
</dbReference>
<name>A0A0L8FK16_OCTBM</name>
<organism evidence="3">
    <name type="scientific">Octopus bimaculoides</name>
    <name type="common">California two-spotted octopus</name>
    <dbReference type="NCBI Taxonomy" id="37653"/>
    <lineage>
        <taxon>Eukaryota</taxon>
        <taxon>Metazoa</taxon>
        <taxon>Spiralia</taxon>
        <taxon>Lophotrochozoa</taxon>
        <taxon>Mollusca</taxon>
        <taxon>Cephalopoda</taxon>
        <taxon>Coleoidea</taxon>
        <taxon>Octopodiformes</taxon>
        <taxon>Octopoda</taxon>
        <taxon>Incirrata</taxon>
        <taxon>Octopodidae</taxon>
        <taxon>Octopus</taxon>
    </lineage>
</organism>
<feature type="chain" id="PRO_5005582400" description="Sarcoplasmic reticulum histidine-rich calcium-binding protein" evidence="2">
    <location>
        <begin position="23"/>
        <end position="145"/>
    </location>
</feature>
<dbReference type="OrthoDB" id="9428907at2759"/>
<evidence type="ECO:0000256" key="1">
    <source>
        <dbReference type="SAM" id="Coils"/>
    </source>
</evidence>
<keyword evidence="1" id="KW-0175">Coiled coil</keyword>
<evidence type="ECO:0000313" key="3">
    <source>
        <dbReference type="EMBL" id="KOF64759.1"/>
    </source>
</evidence>
<feature type="signal peptide" evidence="2">
    <location>
        <begin position="1"/>
        <end position="22"/>
    </location>
</feature>
<keyword evidence="2" id="KW-0732">Signal</keyword>
<protein>
    <recommendedName>
        <fullName evidence="4">Sarcoplasmic reticulum histidine-rich calcium-binding protein</fullName>
    </recommendedName>
</protein>
<dbReference type="OMA" id="CKFCYLC"/>
<dbReference type="PANTHER" id="PTHR15054:SF3">
    <property type="entry name" value="SARCOPLASMIC RETICULUM HISTIDINE-RICH CALCIUM-BINDING PROTEIN"/>
    <property type="match status" value="1"/>
</dbReference>
<reference evidence="3" key="1">
    <citation type="submission" date="2015-07" db="EMBL/GenBank/DDBJ databases">
        <title>MeaNS - Measles Nucleotide Surveillance Program.</title>
        <authorList>
            <person name="Tran T."/>
            <person name="Druce J."/>
        </authorList>
    </citation>
    <scope>NUCLEOTIDE SEQUENCE</scope>
    <source>
        <strain evidence="3">UCB-OBI-ISO-001</strain>
        <tissue evidence="3">Gonad</tissue>
    </source>
</reference>
<evidence type="ECO:0000256" key="2">
    <source>
        <dbReference type="SAM" id="SignalP"/>
    </source>
</evidence>
<dbReference type="InterPro" id="IPR015666">
    <property type="entry name" value="HRC"/>
</dbReference>